<dbReference type="InterPro" id="IPR015655">
    <property type="entry name" value="PP2C"/>
</dbReference>
<proteinExistence type="inferred from homology"/>
<evidence type="ECO:0000256" key="6">
    <source>
        <dbReference type="ARBA" id="ARBA00022801"/>
    </source>
</evidence>
<dbReference type="Gene3D" id="3.60.40.10">
    <property type="entry name" value="PPM-type phosphatase domain"/>
    <property type="match status" value="1"/>
</dbReference>
<comment type="cofactor">
    <cofactor evidence="2">
        <name>Mg(2+)</name>
        <dbReference type="ChEBI" id="CHEBI:18420"/>
    </cofactor>
</comment>
<dbReference type="PROSITE" id="PS01032">
    <property type="entry name" value="PPM_1"/>
    <property type="match status" value="1"/>
</dbReference>
<keyword evidence="8" id="KW-0464">Manganese</keyword>
<dbReference type="CDD" id="cd00143">
    <property type="entry name" value="PP2Cc"/>
    <property type="match status" value="1"/>
</dbReference>
<feature type="compositionally biased region" description="Low complexity" evidence="10">
    <location>
        <begin position="417"/>
        <end position="426"/>
    </location>
</feature>
<evidence type="ECO:0000259" key="11">
    <source>
        <dbReference type="PROSITE" id="PS51746"/>
    </source>
</evidence>
<comment type="similarity">
    <text evidence="3 9">Belongs to the PP2C family.</text>
</comment>
<dbReference type="InterPro" id="IPR000222">
    <property type="entry name" value="PP2C_BS"/>
</dbReference>
<dbReference type="Proteomes" id="UP001201812">
    <property type="component" value="Unassembled WGS sequence"/>
</dbReference>
<dbReference type="SMART" id="SM00332">
    <property type="entry name" value="PP2Cc"/>
    <property type="match status" value="1"/>
</dbReference>
<dbReference type="GO" id="GO:0046872">
    <property type="term" value="F:metal ion binding"/>
    <property type="evidence" value="ECO:0007669"/>
    <property type="project" value="UniProtKB-KW"/>
</dbReference>
<dbReference type="GO" id="GO:0004722">
    <property type="term" value="F:protein serine/threonine phosphatase activity"/>
    <property type="evidence" value="ECO:0007669"/>
    <property type="project" value="UniProtKB-EC"/>
</dbReference>
<dbReference type="PANTHER" id="PTHR13832:SF565">
    <property type="entry name" value="AT28366P-RELATED"/>
    <property type="match status" value="1"/>
</dbReference>
<evidence type="ECO:0000256" key="3">
    <source>
        <dbReference type="ARBA" id="ARBA00006702"/>
    </source>
</evidence>
<evidence type="ECO:0000313" key="13">
    <source>
        <dbReference type="Proteomes" id="UP001201812"/>
    </source>
</evidence>
<protein>
    <recommendedName>
        <fullName evidence="4">protein-serine/threonine phosphatase</fullName>
        <ecNumber evidence="4">3.1.3.16</ecNumber>
    </recommendedName>
</protein>
<name>A0AAD4MLW1_9BILA</name>
<evidence type="ECO:0000256" key="10">
    <source>
        <dbReference type="SAM" id="MobiDB-lite"/>
    </source>
</evidence>
<sequence length="483" mass="52768">MGQTLGEPITIKETNSCANSRYLVGSSCMQGWRINMEDAHTHLLSLPDDPNAAFFAVYDGHGGAKVSQYVSMHLHNRLVNNTLYAQGNLEEAIKQGFLELDEHMQQDEETKEEMSGTTAITVLIKDSIIYCGNVGDSRAVVSVKGEAIPLSYDHKPSNDEESKRIVAAGGWVEFNRVNGNLALSRAFGDFGFKQNDSKSAEEQVVTAYPEVLKFEISPEHEFVVLACDGIWDVMSNQEVVNFCRERLAAGKEPRVVCEELLDHCLAPDCELSGLGCDNMTVIIVCLLQDDPLETYMEKLKMEPRIPIEVNNDAQKQLVQEAIDADSAGSGDVRLSAQTKRSLIEKMTEMGLVSDELVTFMTTGVKSGSDLLVSVDTDDHVPDEQFTTPSQSPNANSSSQEPCSDDEHPPTHFKVPQTSSSSTPSETAVNQKDVPNSESATVPMEVTSEDSPKKTMNAKKDNVKKDVEKTIPATEAPAAPTTVS</sequence>
<accession>A0AAD4MLW1</accession>
<reference evidence="12" key="1">
    <citation type="submission" date="2022-01" db="EMBL/GenBank/DDBJ databases">
        <title>Genome Sequence Resource for Two Populations of Ditylenchus destructor, the Migratory Endoparasitic Phytonematode.</title>
        <authorList>
            <person name="Zhang H."/>
            <person name="Lin R."/>
            <person name="Xie B."/>
        </authorList>
    </citation>
    <scope>NUCLEOTIDE SEQUENCE</scope>
    <source>
        <strain evidence="12">BazhouSP</strain>
    </source>
</reference>
<dbReference type="EMBL" id="JAKKPZ010000211">
    <property type="protein sequence ID" value="KAI1698604.1"/>
    <property type="molecule type" value="Genomic_DNA"/>
</dbReference>
<feature type="domain" description="PPM-type phosphatase" evidence="11">
    <location>
        <begin position="23"/>
        <end position="286"/>
    </location>
</feature>
<dbReference type="Pfam" id="PF00481">
    <property type="entry name" value="PP2C"/>
    <property type="match status" value="1"/>
</dbReference>
<evidence type="ECO:0000256" key="7">
    <source>
        <dbReference type="ARBA" id="ARBA00022912"/>
    </source>
</evidence>
<evidence type="ECO:0000256" key="2">
    <source>
        <dbReference type="ARBA" id="ARBA00001946"/>
    </source>
</evidence>
<dbReference type="InterPro" id="IPR001932">
    <property type="entry name" value="PPM-type_phosphatase-like_dom"/>
</dbReference>
<dbReference type="SUPFAM" id="SSF81606">
    <property type="entry name" value="PP2C-like"/>
    <property type="match status" value="1"/>
</dbReference>
<evidence type="ECO:0000256" key="5">
    <source>
        <dbReference type="ARBA" id="ARBA00022723"/>
    </source>
</evidence>
<evidence type="ECO:0000313" key="12">
    <source>
        <dbReference type="EMBL" id="KAI1698604.1"/>
    </source>
</evidence>
<dbReference type="InterPro" id="IPR036457">
    <property type="entry name" value="PPM-type-like_dom_sf"/>
</dbReference>
<feature type="compositionally biased region" description="Low complexity" evidence="10">
    <location>
        <begin position="469"/>
        <end position="483"/>
    </location>
</feature>
<organism evidence="12 13">
    <name type="scientific">Ditylenchus destructor</name>
    <dbReference type="NCBI Taxonomy" id="166010"/>
    <lineage>
        <taxon>Eukaryota</taxon>
        <taxon>Metazoa</taxon>
        <taxon>Ecdysozoa</taxon>
        <taxon>Nematoda</taxon>
        <taxon>Chromadorea</taxon>
        <taxon>Rhabditida</taxon>
        <taxon>Tylenchina</taxon>
        <taxon>Tylenchomorpha</taxon>
        <taxon>Sphaerularioidea</taxon>
        <taxon>Anguinidae</taxon>
        <taxon>Anguininae</taxon>
        <taxon>Ditylenchus</taxon>
    </lineage>
</organism>
<dbReference type="FunFam" id="3.60.40.10:FF:000016">
    <property type="entry name" value="Protein phosphatase 2C"/>
    <property type="match status" value="1"/>
</dbReference>
<comment type="caution">
    <text evidence="12">The sequence shown here is derived from an EMBL/GenBank/DDBJ whole genome shotgun (WGS) entry which is preliminary data.</text>
</comment>
<keyword evidence="7 9" id="KW-0904">Protein phosphatase</keyword>
<evidence type="ECO:0000256" key="4">
    <source>
        <dbReference type="ARBA" id="ARBA00013081"/>
    </source>
</evidence>
<evidence type="ECO:0000256" key="1">
    <source>
        <dbReference type="ARBA" id="ARBA00001936"/>
    </source>
</evidence>
<keyword evidence="13" id="KW-1185">Reference proteome</keyword>
<feature type="compositionally biased region" description="Polar residues" evidence="10">
    <location>
        <begin position="427"/>
        <end position="439"/>
    </location>
</feature>
<feature type="region of interest" description="Disordered" evidence="10">
    <location>
        <begin position="379"/>
        <end position="483"/>
    </location>
</feature>
<dbReference type="PROSITE" id="PS51746">
    <property type="entry name" value="PPM_2"/>
    <property type="match status" value="1"/>
</dbReference>
<dbReference type="EC" id="3.1.3.16" evidence="4"/>
<feature type="compositionally biased region" description="Basic and acidic residues" evidence="10">
    <location>
        <begin position="449"/>
        <end position="468"/>
    </location>
</feature>
<keyword evidence="5" id="KW-0479">Metal-binding</keyword>
<feature type="compositionally biased region" description="Low complexity" evidence="10">
    <location>
        <begin position="386"/>
        <end position="399"/>
    </location>
</feature>
<keyword evidence="6 9" id="KW-0378">Hydrolase</keyword>
<comment type="cofactor">
    <cofactor evidence="1">
        <name>Mn(2+)</name>
        <dbReference type="ChEBI" id="CHEBI:29035"/>
    </cofactor>
</comment>
<evidence type="ECO:0000256" key="8">
    <source>
        <dbReference type="ARBA" id="ARBA00023211"/>
    </source>
</evidence>
<evidence type="ECO:0000256" key="9">
    <source>
        <dbReference type="RuleBase" id="RU003465"/>
    </source>
</evidence>
<dbReference type="PANTHER" id="PTHR13832">
    <property type="entry name" value="PROTEIN PHOSPHATASE 2C"/>
    <property type="match status" value="1"/>
</dbReference>
<dbReference type="AlphaFoldDB" id="A0AAD4MLW1"/>
<gene>
    <name evidence="12" type="ORF">DdX_17810</name>
</gene>